<gene>
    <name evidence="2" type="ORF">GMARGA_LOCUS45546</name>
</gene>
<accession>A0ABN7XQJ5</accession>
<proteinExistence type="predicted"/>
<comment type="caution">
    <text evidence="2">The sequence shown here is derived from an EMBL/GenBank/DDBJ whole genome shotgun (WGS) entry which is preliminary data.</text>
</comment>
<keyword evidence="3" id="KW-1185">Reference proteome</keyword>
<sequence>EEINLISNDDSQVSKNKGGNSSESEVNHINDDEYTGNNSEDDDYASENGSHYISNGEDDYYIEKTAYVNE</sequence>
<reference evidence="2 3" key="1">
    <citation type="submission" date="2021-06" db="EMBL/GenBank/DDBJ databases">
        <authorList>
            <person name="Kallberg Y."/>
            <person name="Tangrot J."/>
            <person name="Rosling A."/>
        </authorList>
    </citation>
    <scope>NUCLEOTIDE SEQUENCE [LARGE SCALE GENOMIC DNA]</scope>
    <source>
        <strain evidence="2 3">120-4 pot B 10/14</strain>
    </source>
</reference>
<evidence type="ECO:0000313" key="2">
    <source>
        <dbReference type="EMBL" id="CAG8856725.1"/>
    </source>
</evidence>
<evidence type="ECO:0000313" key="3">
    <source>
        <dbReference type="Proteomes" id="UP000789901"/>
    </source>
</evidence>
<protein>
    <submittedName>
        <fullName evidence="2">26219_t:CDS:1</fullName>
    </submittedName>
</protein>
<evidence type="ECO:0000256" key="1">
    <source>
        <dbReference type="SAM" id="MobiDB-lite"/>
    </source>
</evidence>
<feature type="compositionally biased region" description="Polar residues" evidence="1">
    <location>
        <begin position="1"/>
        <end position="24"/>
    </location>
</feature>
<feature type="non-terminal residue" evidence="2">
    <location>
        <position position="1"/>
    </location>
</feature>
<name>A0ABN7XQJ5_GIGMA</name>
<organism evidence="2 3">
    <name type="scientific">Gigaspora margarita</name>
    <dbReference type="NCBI Taxonomy" id="4874"/>
    <lineage>
        <taxon>Eukaryota</taxon>
        <taxon>Fungi</taxon>
        <taxon>Fungi incertae sedis</taxon>
        <taxon>Mucoromycota</taxon>
        <taxon>Glomeromycotina</taxon>
        <taxon>Glomeromycetes</taxon>
        <taxon>Diversisporales</taxon>
        <taxon>Gigasporaceae</taxon>
        <taxon>Gigaspora</taxon>
    </lineage>
</organism>
<dbReference type="Proteomes" id="UP000789901">
    <property type="component" value="Unassembled WGS sequence"/>
</dbReference>
<dbReference type="EMBL" id="CAJVQB010163214">
    <property type="protein sequence ID" value="CAG8856725.1"/>
    <property type="molecule type" value="Genomic_DNA"/>
</dbReference>
<feature type="region of interest" description="Disordered" evidence="1">
    <location>
        <begin position="1"/>
        <end position="57"/>
    </location>
</feature>